<gene>
    <name evidence="2" type="ordered locus">Calag_1036</name>
</gene>
<proteinExistence type="predicted"/>
<dbReference type="EMBL" id="CP003378">
    <property type="protein sequence ID" value="AFZ70758.1"/>
    <property type="molecule type" value="Genomic_DNA"/>
</dbReference>
<dbReference type="OrthoDB" id="42910at2157"/>
<organism evidence="2 3">
    <name type="scientific">Caldisphaera lagunensis (strain DSM 15908 / JCM 11604 / ANMR 0165 / IC-154)</name>
    <dbReference type="NCBI Taxonomy" id="1056495"/>
    <lineage>
        <taxon>Archaea</taxon>
        <taxon>Thermoproteota</taxon>
        <taxon>Thermoprotei</taxon>
        <taxon>Acidilobales</taxon>
        <taxon>Caldisphaeraceae</taxon>
        <taxon>Caldisphaera</taxon>
    </lineage>
</organism>
<keyword evidence="3" id="KW-1185">Reference proteome</keyword>
<dbReference type="SUPFAM" id="SSF51556">
    <property type="entry name" value="Metallo-dependent hydrolases"/>
    <property type="match status" value="1"/>
</dbReference>
<name>L0AA29_CALLD</name>
<evidence type="ECO:0000313" key="3">
    <source>
        <dbReference type="Proteomes" id="UP000010469"/>
    </source>
</evidence>
<dbReference type="Proteomes" id="UP000010469">
    <property type="component" value="Chromosome"/>
</dbReference>
<dbReference type="Gene3D" id="3.20.20.140">
    <property type="entry name" value="Metal-dependent hydrolases"/>
    <property type="match status" value="1"/>
</dbReference>
<dbReference type="Pfam" id="PF01979">
    <property type="entry name" value="Amidohydro_1"/>
    <property type="match status" value="1"/>
</dbReference>
<protein>
    <recommendedName>
        <fullName evidence="1">Amidohydrolase-related domain-containing protein</fullName>
    </recommendedName>
</protein>
<dbReference type="AlphaFoldDB" id="L0AA29"/>
<dbReference type="InParanoid" id="L0AA29"/>
<dbReference type="InterPro" id="IPR006680">
    <property type="entry name" value="Amidohydro-rel"/>
</dbReference>
<dbReference type="KEGG" id="clg:Calag_1036"/>
<dbReference type="GeneID" id="14212296"/>
<dbReference type="PANTHER" id="PTHR43794:SF5">
    <property type="entry name" value="CHLOROHYDROLASE FAMILY PROTEIN"/>
    <property type="match status" value="1"/>
</dbReference>
<dbReference type="InterPro" id="IPR050287">
    <property type="entry name" value="MTA/SAH_deaminase"/>
</dbReference>
<dbReference type="HOGENOM" id="CLU_012358_1_0_2"/>
<dbReference type="eggNOG" id="arCOG00692">
    <property type="taxonomic scope" value="Archaea"/>
</dbReference>
<dbReference type="RefSeq" id="WP_015232655.1">
    <property type="nucleotide sequence ID" value="NC_019791.1"/>
</dbReference>
<feature type="domain" description="Amidohydrolase-related" evidence="1">
    <location>
        <begin position="209"/>
        <end position="346"/>
    </location>
</feature>
<dbReference type="PANTHER" id="PTHR43794">
    <property type="entry name" value="AMINOHYDROLASE SSNA-RELATED"/>
    <property type="match status" value="1"/>
</dbReference>
<reference evidence="3" key="1">
    <citation type="submission" date="2012-03" db="EMBL/GenBank/DDBJ databases">
        <title>Complete genome of Caldisphaera lagunensis DSM 15908.</title>
        <authorList>
            <person name="Lucas S."/>
            <person name="Copeland A."/>
            <person name="Lapidus A."/>
            <person name="Glavina del Rio T."/>
            <person name="Dalin E."/>
            <person name="Tice H."/>
            <person name="Bruce D."/>
            <person name="Goodwin L."/>
            <person name="Pitluck S."/>
            <person name="Peters L."/>
            <person name="Mikhailova N."/>
            <person name="Teshima H."/>
            <person name="Kyrpides N."/>
            <person name="Mavromatis K."/>
            <person name="Ivanova N."/>
            <person name="Brettin T."/>
            <person name="Detter J.C."/>
            <person name="Han C."/>
            <person name="Larimer F."/>
            <person name="Land M."/>
            <person name="Hauser L."/>
            <person name="Markowitz V."/>
            <person name="Cheng J.-F."/>
            <person name="Hugenholtz P."/>
            <person name="Woyke T."/>
            <person name="Wu D."/>
            <person name="Spring S."/>
            <person name="Schroeder M."/>
            <person name="Brambilla E."/>
            <person name="Klenk H.-P."/>
            <person name="Eisen J.A."/>
        </authorList>
    </citation>
    <scope>NUCLEOTIDE SEQUENCE [LARGE SCALE GENOMIC DNA]</scope>
    <source>
        <strain evidence="3">DSM 15908 / JCM 11604 / IC-154</strain>
    </source>
</reference>
<dbReference type="GO" id="GO:0016787">
    <property type="term" value="F:hydrolase activity"/>
    <property type="evidence" value="ECO:0007669"/>
    <property type="project" value="InterPro"/>
</dbReference>
<evidence type="ECO:0000259" key="1">
    <source>
        <dbReference type="Pfam" id="PF01979"/>
    </source>
</evidence>
<dbReference type="STRING" id="1056495.Calag_1036"/>
<dbReference type="InterPro" id="IPR032466">
    <property type="entry name" value="Metal_Hydrolase"/>
</dbReference>
<accession>L0AA29</accession>
<sequence length="366" mass="41116">MQIKAGIALINEDLEIIKDVCIEINDEGIIESIGKGSTCNNYIGNDNIIAIPQPANAHVHSADNSFPEYGIDKNLHELVSYPDGLKHKLLNSLSYNKLVSGISSFYRTAYSLGLGLVVDFREGGGIGCKASKEASKDIKDMDIIVLGRPGNDFPNNCDGLGISSPIDYDENYVIELSRKFKPSMTHIAEDEETRNNNDFEIAMKSDFNALIHGLYLRNDDFEILKNKNVYLIFCPSSNLWHGKKFPPIDLSLKYNIKFAIGTDNASWFIPDVYREAYQLLLYLRLNQIKGEEIAKEILKSLYINGYKAVGVNPKIIKEGMPSHFLLIDGYSSSIINSLNLYNSIVKRVQKGFITYRVDKNNLIKLN</sequence>
<evidence type="ECO:0000313" key="2">
    <source>
        <dbReference type="EMBL" id="AFZ70758.1"/>
    </source>
</evidence>